<keyword evidence="8 10" id="KW-0539">Nucleus</keyword>
<dbReference type="FunFam" id="1.10.10.60:FF:000173">
    <property type="entry name" value="brain-specific homeobox protein homolog"/>
    <property type="match status" value="1"/>
</dbReference>
<dbReference type="PROSITE" id="PS00027">
    <property type="entry name" value="HOMEOBOX_1"/>
    <property type="match status" value="1"/>
</dbReference>
<feature type="region of interest" description="Disordered" evidence="12">
    <location>
        <begin position="252"/>
        <end position="284"/>
    </location>
</feature>
<dbReference type="PANTHER" id="PTHR24333:SF8">
    <property type="entry name" value="HOMEOBOX PROTEIN CEH-62"/>
    <property type="match status" value="1"/>
</dbReference>
<evidence type="ECO:0000256" key="1">
    <source>
        <dbReference type="ARBA" id="ARBA00004123"/>
    </source>
</evidence>
<evidence type="ECO:0000256" key="5">
    <source>
        <dbReference type="ARBA" id="ARBA00023155"/>
    </source>
</evidence>
<keyword evidence="4 10" id="KW-0238">DNA-binding</keyword>
<dbReference type="Gene3D" id="1.10.10.60">
    <property type="entry name" value="Homeodomain-like"/>
    <property type="match status" value="1"/>
</dbReference>
<dbReference type="GO" id="GO:0000981">
    <property type="term" value="F:DNA-binding transcription factor activity, RNA polymerase II-specific"/>
    <property type="evidence" value="ECO:0007669"/>
    <property type="project" value="InterPro"/>
</dbReference>
<sequence>MKGSSMATAKPMRKGWRRSMQPMGGTEGMPNKMPENQRKSSPGHSTSFLIEDILFRSKNNRPNSEVTSHERNRNHQLPQSQECFPMLPSTVASAYLSYPAHYMHKNGIAEPFFISPQGVPFGSIWGTRSDYGHGQLSSRLCRRRKARTVFSDQQLTGLEKRFEVQRYLSTPERVELATELRLSETQVKTWFQNRRMKHKKQLRKVNDDTAVIGSDKSADNTANKSLTSDYPVDFSSKGSVCGVLDQESKDLARQSRSLNNDDERSQRYDLSEVSEVDDDDEVDGADDEIIDIVGDHSHMLNSVQRNYDQQRFF</sequence>
<gene>
    <name evidence="14" type="ORF">AGLY_001399</name>
</gene>
<feature type="compositionally biased region" description="Acidic residues" evidence="12">
    <location>
        <begin position="272"/>
        <end position="284"/>
    </location>
</feature>
<comment type="subcellular location">
    <subcellularLocation>
        <location evidence="1 10 11">Nucleus</location>
    </subcellularLocation>
</comment>
<reference evidence="14 15" key="1">
    <citation type="submission" date="2019-08" db="EMBL/GenBank/DDBJ databases">
        <title>The genome of the soybean aphid Biotype 1, its phylome, world population structure and adaptation to the North American continent.</title>
        <authorList>
            <person name="Giordano R."/>
            <person name="Donthu R.K."/>
            <person name="Hernandez A.G."/>
            <person name="Wright C.L."/>
            <person name="Zimin A.V."/>
        </authorList>
    </citation>
    <scope>NUCLEOTIDE SEQUENCE [LARGE SCALE GENOMIC DNA]</scope>
    <source>
        <tissue evidence="14">Whole aphids</tissue>
    </source>
</reference>
<dbReference type="OrthoDB" id="6159439at2759"/>
<dbReference type="Pfam" id="PF00046">
    <property type="entry name" value="Homeodomain"/>
    <property type="match status" value="1"/>
</dbReference>
<name>A0A6G0U618_APHGL</name>
<dbReference type="PRINTS" id="PR00024">
    <property type="entry name" value="HOMEOBOX"/>
</dbReference>
<dbReference type="PANTHER" id="PTHR24333">
    <property type="entry name" value="HOMEO BOX HB9 LIKE A-RELATED"/>
    <property type="match status" value="1"/>
</dbReference>
<dbReference type="PROSITE" id="PS50071">
    <property type="entry name" value="HOMEOBOX_2"/>
    <property type="match status" value="1"/>
</dbReference>
<feature type="compositionally biased region" description="Basic and acidic residues" evidence="12">
    <location>
        <begin position="252"/>
        <end position="270"/>
    </location>
</feature>
<dbReference type="GO" id="GO:0005634">
    <property type="term" value="C:nucleus"/>
    <property type="evidence" value="ECO:0007669"/>
    <property type="project" value="UniProtKB-SubCell"/>
</dbReference>
<evidence type="ECO:0000256" key="3">
    <source>
        <dbReference type="ARBA" id="ARBA00023015"/>
    </source>
</evidence>
<evidence type="ECO:0000256" key="8">
    <source>
        <dbReference type="ARBA" id="ARBA00023242"/>
    </source>
</evidence>
<keyword evidence="15" id="KW-1185">Reference proteome</keyword>
<feature type="region of interest" description="Disordered" evidence="12">
    <location>
        <begin position="60"/>
        <end position="80"/>
    </location>
</feature>
<dbReference type="InterPro" id="IPR050848">
    <property type="entry name" value="Homeobox_TF"/>
</dbReference>
<keyword evidence="3" id="KW-0805">Transcription regulation</keyword>
<evidence type="ECO:0000256" key="2">
    <source>
        <dbReference type="ARBA" id="ARBA00007916"/>
    </source>
</evidence>
<protein>
    <recommendedName>
        <fullName evidence="9">Brain-specific homeobox protein homolog</fullName>
    </recommendedName>
</protein>
<dbReference type="GO" id="GO:0003677">
    <property type="term" value="F:DNA binding"/>
    <property type="evidence" value="ECO:0007669"/>
    <property type="project" value="UniProtKB-UniRule"/>
</dbReference>
<dbReference type="InterPro" id="IPR009057">
    <property type="entry name" value="Homeodomain-like_sf"/>
</dbReference>
<dbReference type="InterPro" id="IPR020479">
    <property type="entry name" value="HD_metazoa"/>
</dbReference>
<dbReference type="CDD" id="cd00086">
    <property type="entry name" value="homeodomain"/>
    <property type="match status" value="1"/>
</dbReference>
<evidence type="ECO:0000313" key="14">
    <source>
        <dbReference type="EMBL" id="KAE9544220.1"/>
    </source>
</evidence>
<dbReference type="EMBL" id="VYZN01000002">
    <property type="protein sequence ID" value="KAE9544220.1"/>
    <property type="molecule type" value="Genomic_DNA"/>
</dbReference>
<evidence type="ECO:0000256" key="4">
    <source>
        <dbReference type="ARBA" id="ARBA00023125"/>
    </source>
</evidence>
<evidence type="ECO:0000256" key="7">
    <source>
        <dbReference type="ARBA" id="ARBA00023163"/>
    </source>
</evidence>
<evidence type="ECO:0000259" key="13">
    <source>
        <dbReference type="PROSITE" id="PS50071"/>
    </source>
</evidence>
<evidence type="ECO:0000313" key="15">
    <source>
        <dbReference type="Proteomes" id="UP000475862"/>
    </source>
</evidence>
<feature type="DNA-binding region" description="Homeobox" evidence="10">
    <location>
        <begin position="143"/>
        <end position="202"/>
    </location>
</feature>
<dbReference type="InterPro" id="IPR017970">
    <property type="entry name" value="Homeobox_CS"/>
</dbReference>
<evidence type="ECO:0000256" key="9">
    <source>
        <dbReference type="ARBA" id="ARBA00073831"/>
    </source>
</evidence>
<dbReference type="SMART" id="SM00389">
    <property type="entry name" value="HOX"/>
    <property type="match status" value="1"/>
</dbReference>
<keyword evidence="5 10" id="KW-0371">Homeobox</keyword>
<proteinExistence type="inferred from homology"/>
<evidence type="ECO:0000256" key="12">
    <source>
        <dbReference type="SAM" id="MobiDB-lite"/>
    </source>
</evidence>
<keyword evidence="6" id="KW-0010">Activator</keyword>
<feature type="domain" description="Homeobox" evidence="13">
    <location>
        <begin position="141"/>
        <end position="201"/>
    </location>
</feature>
<dbReference type="Proteomes" id="UP000475862">
    <property type="component" value="Unassembled WGS sequence"/>
</dbReference>
<accession>A0A6G0U618</accession>
<organism evidence="14 15">
    <name type="scientific">Aphis glycines</name>
    <name type="common">Soybean aphid</name>
    <dbReference type="NCBI Taxonomy" id="307491"/>
    <lineage>
        <taxon>Eukaryota</taxon>
        <taxon>Metazoa</taxon>
        <taxon>Ecdysozoa</taxon>
        <taxon>Arthropoda</taxon>
        <taxon>Hexapoda</taxon>
        <taxon>Insecta</taxon>
        <taxon>Pterygota</taxon>
        <taxon>Neoptera</taxon>
        <taxon>Paraneoptera</taxon>
        <taxon>Hemiptera</taxon>
        <taxon>Sternorrhyncha</taxon>
        <taxon>Aphidomorpha</taxon>
        <taxon>Aphidoidea</taxon>
        <taxon>Aphididae</taxon>
        <taxon>Aphidini</taxon>
        <taxon>Aphis</taxon>
        <taxon>Aphis</taxon>
    </lineage>
</organism>
<dbReference type="AlphaFoldDB" id="A0A6G0U618"/>
<evidence type="ECO:0000256" key="6">
    <source>
        <dbReference type="ARBA" id="ARBA00023159"/>
    </source>
</evidence>
<feature type="region of interest" description="Disordered" evidence="12">
    <location>
        <begin position="1"/>
        <end position="45"/>
    </location>
</feature>
<evidence type="ECO:0000256" key="11">
    <source>
        <dbReference type="RuleBase" id="RU000682"/>
    </source>
</evidence>
<evidence type="ECO:0000256" key="10">
    <source>
        <dbReference type="PROSITE-ProRule" id="PRU00108"/>
    </source>
</evidence>
<keyword evidence="7" id="KW-0804">Transcription</keyword>
<dbReference type="SUPFAM" id="SSF46689">
    <property type="entry name" value="Homeodomain-like"/>
    <property type="match status" value="1"/>
</dbReference>
<comment type="similarity">
    <text evidence="2">Belongs to the distal-less homeobox family.</text>
</comment>
<comment type="caution">
    <text evidence="14">The sequence shown here is derived from an EMBL/GenBank/DDBJ whole genome shotgun (WGS) entry which is preliminary data.</text>
</comment>
<dbReference type="InterPro" id="IPR001356">
    <property type="entry name" value="HD"/>
</dbReference>